<evidence type="ECO:0000256" key="4">
    <source>
        <dbReference type="PIRSR" id="PIRSR637359-2"/>
    </source>
</evidence>
<evidence type="ECO:0000313" key="6">
    <source>
        <dbReference type="EMBL" id="CAE2243445.1"/>
    </source>
</evidence>
<dbReference type="GO" id="GO:0008146">
    <property type="term" value="F:sulfotransferase activity"/>
    <property type="evidence" value="ECO:0007669"/>
    <property type="project" value="InterPro"/>
</dbReference>
<reference evidence="6" key="1">
    <citation type="submission" date="2021-01" db="EMBL/GenBank/DDBJ databases">
        <authorList>
            <person name="Corre E."/>
            <person name="Pelletier E."/>
            <person name="Niang G."/>
            <person name="Scheremetjew M."/>
            <person name="Finn R."/>
            <person name="Kale V."/>
            <person name="Holt S."/>
            <person name="Cochrane G."/>
            <person name="Meng A."/>
            <person name="Brown T."/>
            <person name="Cohen L."/>
        </authorList>
    </citation>
    <scope>NUCLEOTIDE SEQUENCE</scope>
    <source>
        <strain evidence="6">Isolate 1302-5</strain>
    </source>
</reference>
<dbReference type="InterPro" id="IPR027417">
    <property type="entry name" value="P-loop_NTPase"/>
</dbReference>
<evidence type="ECO:0000256" key="2">
    <source>
        <dbReference type="ARBA" id="ARBA00023180"/>
    </source>
</evidence>
<feature type="binding site" evidence="4">
    <location>
        <position position="210"/>
    </location>
    <ligand>
        <name>3'-phosphoadenylyl sulfate</name>
        <dbReference type="ChEBI" id="CHEBI:58339"/>
    </ligand>
</feature>
<keyword evidence="2" id="KW-0325">Glycoprotein</keyword>
<protein>
    <recommendedName>
        <fullName evidence="5">Sulfotransferase domain-containing protein</fullName>
    </recommendedName>
</protein>
<sequence>MFVFELITFPRLRLTTRTILTIALAFCVCLCCYQNGQFARSLAPESISKDPGTGMTRSKVHTCHIGGGLETKVHVPTQPHFIIIGAQKCGTTSLFRYLIQHPNVHPPRNWIEEGSAEVHFFDFRIPTDRQHQFDTTDEFFCYVRKTYIQQYFYADVLLDAASNGTNLVSFEKTPRYLQEFSLVPGYITKTCPWLRKLIAVIRDPVDRSYSHYNMDRNIKGDPHGFERSILVELENMTTAGLIEWNYESMSFVPTVLPPEEEVEAFLGLPQKPQYVRRGLYEIQLREWSKMFSIPNELLVINYDDLRGNGAGTVFQRILDHISLPRYNISSGYDIHNSRPYTTPMLNRTRRLLQHFYEPYNTKLSLLLGEKWRDAWKYS</sequence>
<keyword evidence="1" id="KW-0808">Transferase</keyword>
<feature type="domain" description="Sulfotransferase" evidence="5">
    <location>
        <begin position="79"/>
        <end position="313"/>
    </location>
</feature>
<proteinExistence type="predicted"/>
<dbReference type="PANTHER" id="PTHR10605">
    <property type="entry name" value="HEPARAN SULFATE SULFOTRANSFERASE"/>
    <property type="match status" value="1"/>
</dbReference>
<dbReference type="EMBL" id="HBKQ01025662">
    <property type="protein sequence ID" value="CAE2243445.1"/>
    <property type="molecule type" value="Transcribed_RNA"/>
</dbReference>
<dbReference type="InterPro" id="IPR000863">
    <property type="entry name" value="Sulfotransferase_dom"/>
</dbReference>
<dbReference type="PANTHER" id="PTHR10605:SF56">
    <property type="entry name" value="BIFUNCTIONAL HEPARAN SULFATE N-DEACETYLASE_N-SULFOTRANSFERASE"/>
    <property type="match status" value="1"/>
</dbReference>
<dbReference type="SUPFAM" id="SSF52540">
    <property type="entry name" value="P-loop containing nucleoside triphosphate hydrolases"/>
    <property type="match status" value="1"/>
</dbReference>
<feature type="binding site" evidence="4">
    <location>
        <position position="202"/>
    </location>
    <ligand>
        <name>3'-phosphoadenylyl sulfate</name>
        <dbReference type="ChEBI" id="CHEBI:58339"/>
    </ligand>
</feature>
<gene>
    <name evidence="6" type="ORF">OAUR00152_LOCUS17393</name>
</gene>
<dbReference type="Gene3D" id="3.40.50.300">
    <property type="entry name" value="P-loop containing nucleotide triphosphate hydrolases"/>
    <property type="match status" value="1"/>
</dbReference>
<dbReference type="AlphaFoldDB" id="A0A7S4IYN5"/>
<accession>A0A7S4IYN5</accession>
<dbReference type="Pfam" id="PF00685">
    <property type="entry name" value="Sulfotransfer_1"/>
    <property type="match status" value="1"/>
</dbReference>
<name>A0A7S4IYN5_9STRA</name>
<evidence type="ECO:0000256" key="3">
    <source>
        <dbReference type="PIRSR" id="PIRSR637359-1"/>
    </source>
</evidence>
<dbReference type="InterPro" id="IPR037359">
    <property type="entry name" value="NST/OST"/>
</dbReference>
<evidence type="ECO:0000259" key="5">
    <source>
        <dbReference type="Pfam" id="PF00685"/>
    </source>
</evidence>
<organism evidence="6">
    <name type="scientific">Odontella aurita</name>
    <dbReference type="NCBI Taxonomy" id="265563"/>
    <lineage>
        <taxon>Eukaryota</taxon>
        <taxon>Sar</taxon>
        <taxon>Stramenopiles</taxon>
        <taxon>Ochrophyta</taxon>
        <taxon>Bacillariophyta</taxon>
        <taxon>Mediophyceae</taxon>
        <taxon>Biddulphiophycidae</taxon>
        <taxon>Eupodiscales</taxon>
        <taxon>Odontellaceae</taxon>
        <taxon>Odontella</taxon>
    </lineage>
</organism>
<evidence type="ECO:0000256" key="1">
    <source>
        <dbReference type="ARBA" id="ARBA00022679"/>
    </source>
</evidence>
<feature type="active site" description="For sulfotransferase activity" evidence="3">
    <location>
        <position position="88"/>
    </location>
</feature>